<dbReference type="Proteomes" id="UP001215598">
    <property type="component" value="Unassembled WGS sequence"/>
</dbReference>
<evidence type="ECO:0000256" key="1">
    <source>
        <dbReference type="SAM" id="MobiDB-lite"/>
    </source>
</evidence>
<feature type="compositionally biased region" description="Basic and acidic residues" evidence="1">
    <location>
        <begin position="376"/>
        <end position="385"/>
    </location>
</feature>
<feature type="compositionally biased region" description="Acidic residues" evidence="1">
    <location>
        <begin position="404"/>
        <end position="415"/>
    </location>
</feature>
<protein>
    <submittedName>
        <fullName evidence="2">Uncharacterized protein</fullName>
    </submittedName>
</protein>
<dbReference type="InterPro" id="IPR011990">
    <property type="entry name" value="TPR-like_helical_dom_sf"/>
</dbReference>
<evidence type="ECO:0000313" key="3">
    <source>
        <dbReference type="Proteomes" id="UP001215598"/>
    </source>
</evidence>
<dbReference type="SUPFAM" id="SSF48452">
    <property type="entry name" value="TPR-like"/>
    <property type="match status" value="1"/>
</dbReference>
<dbReference type="Gene3D" id="1.25.40.10">
    <property type="entry name" value="Tetratricopeptide repeat domain"/>
    <property type="match status" value="1"/>
</dbReference>
<feature type="region of interest" description="Disordered" evidence="1">
    <location>
        <begin position="376"/>
        <end position="415"/>
    </location>
</feature>
<evidence type="ECO:0000313" key="2">
    <source>
        <dbReference type="EMBL" id="KAJ7713222.1"/>
    </source>
</evidence>
<accession>A0AAD7ME32</accession>
<gene>
    <name evidence="2" type="ORF">B0H16DRAFT_547379</name>
</gene>
<proteinExistence type="predicted"/>
<dbReference type="AlphaFoldDB" id="A0AAD7ME32"/>
<comment type="caution">
    <text evidence="2">The sequence shown here is derived from an EMBL/GenBank/DDBJ whole genome shotgun (WGS) entry which is preliminary data.</text>
</comment>
<sequence>MILIWKVSTFYTNLCNYYSELDIPTALKYCQMGLSLAKSHGNIRQQAAALDGLSWIKLQTGDYITAQTYAQEAQRLAKMSGDLQREAQGLSTEAFCCQMLGDYRECIFLVKRASDLLELCGLSQGDLNYALMNCQAETHVLKSEYAHACNLHRQLLQTCQGGVLYYEGLSLVNIAGVEVPMGVSCEVIQEKICASQTIFNKIGGQMMQLTACDMIQADLNLREGDMSCSLFCKCLKAGLGQFSEIVSYCLERLANVTRWSPHHDPSWSIILLAHSLRAKEKFGIYKALQFIGDVHLMQNDEDELTAVSLFTVALDGFTYMDVHCSRAECMIRLGDMAKKNGDLLKALELWETARPRFERSSQAKRVQDIDERVESISEETKEQHQKNLGQLAEPNVPTGKVEEVDSDTEELELEEEQVKLITV</sequence>
<keyword evidence="3" id="KW-1185">Reference proteome</keyword>
<name>A0AAD7ME32_9AGAR</name>
<dbReference type="EMBL" id="JARKIB010000349">
    <property type="protein sequence ID" value="KAJ7713222.1"/>
    <property type="molecule type" value="Genomic_DNA"/>
</dbReference>
<reference evidence="2" key="1">
    <citation type="submission" date="2023-03" db="EMBL/GenBank/DDBJ databases">
        <title>Massive genome expansion in bonnet fungi (Mycena s.s.) driven by repeated elements and novel gene families across ecological guilds.</title>
        <authorList>
            <consortium name="Lawrence Berkeley National Laboratory"/>
            <person name="Harder C.B."/>
            <person name="Miyauchi S."/>
            <person name="Viragh M."/>
            <person name="Kuo A."/>
            <person name="Thoen E."/>
            <person name="Andreopoulos B."/>
            <person name="Lu D."/>
            <person name="Skrede I."/>
            <person name="Drula E."/>
            <person name="Henrissat B."/>
            <person name="Morin E."/>
            <person name="Kohler A."/>
            <person name="Barry K."/>
            <person name="LaButti K."/>
            <person name="Morin E."/>
            <person name="Salamov A."/>
            <person name="Lipzen A."/>
            <person name="Mereny Z."/>
            <person name="Hegedus B."/>
            <person name="Baldrian P."/>
            <person name="Stursova M."/>
            <person name="Weitz H."/>
            <person name="Taylor A."/>
            <person name="Grigoriev I.V."/>
            <person name="Nagy L.G."/>
            <person name="Martin F."/>
            <person name="Kauserud H."/>
        </authorList>
    </citation>
    <scope>NUCLEOTIDE SEQUENCE</scope>
    <source>
        <strain evidence="2">CBHHK182m</strain>
    </source>
</reference>
<organism evidence="2 3">
    <name type="scientific">Mycena metata</name>
    <dbReference type="NCBI Taxonomy" id="1033252"/>
    <lineage>
        <taxon>Eukaryota</taxon>
        <taxon>Fungi</taxon>
        <taxon>Dikarya</taxon>
        <taxon>Basidiomycota</taxon>
        <taxon>Agaricomycotina</taxon>
        <taxon>Agaricomycetes</taxon>
        <taxon>Agaricomycetidae</taxon>
        <taxon>Agaricales</taxon>
        <taxon>Marasmiineae</taxon>
        <taxon>Mycenaceae</taxon>
        <taxon>Mycena</taxon>
    </lineage>
</organism>